<reference evidence="1" key="1">
    <citation type="submission" date="2020-08" db="EMBL/GenBank/DDBJ databases">
        <title>Genome public.</title>
        <authorList>
            <person name="Liu C."/>
            <person name="Sun Q."/>
        </authorList>
    </citation>
    <scope>NUCLEOTIDE SEQUENCE</scope>
    <source>
        <strain evidence="1">BX12</strain>
    </source>
</reference>
<sequence>MANQNKTEQDKQKAIIDKILACKETLGLDTLPTARQLAGFGIHSNQLMSVGGLTKISKITKIPMKGRAYARGKKVKKLSEEEIIQKILDSKEALGIDHMPTVLQLYEIGLTQNDLKRIGGLTRVSKEYGIPFKRTGREPKKALGAGQRIRPSRAFEKEQEARKQGLHYADLQKAETLRLYGRVER</sequence>
<name>A0A923NQT5_9FIRM</name>
<dbReference type="EMBL" id="JACRYT010000040">
    <property type="protein sequence ID" value="MBC6681394.1"/>
    <property type="molecule type" value="Genomic_DNA"/>
</dbReference>
<proteinExistence type="predicted"/>
<comment type="caution">
    <text evidence="1">The sequence shown here is derived from an EMBL/GenBank/DDBJ whole genome shotgun (WGS) entry which is preliminary data.</text>
</comment>
<evidence type="ECO:0000313" key="2">
    <source>
        <dbReference type="Proteomes" id="UP000602647"/>
    </source>
</evidence>
<organism evidence="1 2">
    <name type="scientific">Zhenpiania hominis</name>
    <dbReference type="NCBI Taxonomy" id="2763644"/>
    <lineage>
        <taxon>Bacteria</taxon>
        <taxon>Bacillati</taxon>
        <taxon>Bacillota</taxon>
        <taxon>Clostridia</taxon>
        <taxon>Peptostreptococcales</taxon>
        <taxon>Anaerovoracaceae</taxon>
        <taxon>Zhenpiania</taxon>
    </lineage>
</organism>
<gene>
    <name evidence="1" type="ORF">H9L42_16405</name>
</gene>
<accession>A0A923NQT5</accession>
<evidence type="ECO:0000313" key="1">
    <source>
        <dbReference type="EMBL" id="MBC6681394.1"/>
    </source>
</evidence>
<dbReference type="Proteomes" id="UP000602647">
    <property type="component" value="Unassembled WGS sequence"/>
</dbReference>
<dbReference type="AlphaFoldDB" id="A0A923NQT5"/>
<dbReference type="RefSeq" id="WP_187304477.1">
    <property type="nucleotide sequence ID" value="NZ_JACRYT010000040.1"/>
</dbReference>
<protein>
    <submittedName>
        <fullName evidence="1">Uncharacterized protein</fullName>
    </submittedName>
</protein>
<keyword evidence="2" id="KW-1185">Reference proteome</keyword>